<organism evidence="1 2">
    <name type="scientific">Melia azedarach</name>
    <name type="common">Chinaberry tree</name>
    <dbReference type="NCBI Taxonomy" id="155640"/>
    <lineage>
        <taxon>Eukaryota</taxon>
        <taxon>Viridiplantae</taxon>
        <taxon>Streptophyta</taxon>
        <taxon>Embryophyta</taxon>
        <taxon>Tracheophyta</taxon>
        <taxon>Spermatophyta</taxon>
        <taxon>Magnoliopsida</taxon>
        <taxon>eudicotyledons</taxon>
        <taxon>Gunneridae</taxon>
        <taxon>Pentapetalae</taxon>
        <taxon>rosids</taxon>
        <taxon>malvids</taxon>
        <taxon>Sapindales</taxon>
        <taxon>Meliaceae</taxon>
        <taxon>Melia</taxon>
    </lineage>
</organism>
<sequence>MPTDVDETLELQHRCCIYKVPKRIRETQEEAYTPKVISIGPFHHGKEELAAMEKQKIRYLREFNKRISSDTWENLISFIEKHETHIRHCYEERCKLQKLEYVTMILYDAVFIIELFLKYSHDPITDFLLIKPQIKYAIRMDLLLLENQLPFFVLDGLYMLAFPYPNPDGEIQPSFFQLSCKYFKDSMFNGIAEEFSVKHLLDLERSHLTKAYPTSRSKGSIAGLPCALKLHESGVKFKRIDGESLLEIKCEKRKRIQCLKLQAPYIFEASELKIPPIEVFDDTECYFRNIMAWEQCHFPRETHVCNYIDFMDYLIDTKEDVNLLVEAGIITNSVGDIARVAEMFNKLRRHIILSSSYYYDTAMDLKIFYKDPWNHAKATLIRVYFTNLWRGTGIISAVVLLLLTLIQTVFSILHC</sequence>
<comment type="caution">
    <text evidence="1">The sequence shown here is derived from an EMBL/GenBank/DDBJ whole genome shotgun (WGS) entry which is preliminary data.</text>
</comment>
<evidence type="ECO:0000313" key="1">
    <source>
        <dbReference type="EMBL" id="KAJ4705209.1"/>
    </source>
</evidence>
<reference evidence="1 2" key="1">
    <citation type="journal article" date="2023" name="Science">
        <title>Complex scaffold remodeling in plant triterpene biosynthesis.</title>
        <authorList>
            <person name="De La Pena R."/>
            <person name="Hodgson H."/>
            <person name="Liu J.C."/>
            <person name="Stephenson M.J."/>
            <person name="Martin A.C."/>
            <person name="Owen C."/>
            <person name="Harkess A."/>
            <person name="Leebens-Mack J."/>
            <person name="Jimenez L.E."/>
            <person name="Osbourn A."/>
            <person name="Sattely E.S."/>
        </authorList>
    </citation>
    <scope>NUCLEOTIDE SEQUENCE [LARGE SCALE GENOMIC DNA]</scope>
    <source>
        <strain evidence="2">cv. JPN11</strain>
        <tissue evidence="1">Leaf</tissue>
    </source>
</reference>
<gene>
    <name evidence="1" type="ORF">OWV82_022017</name>
</gene>
<dbReference type="Proteomes" id="UP001164539">
    <property type="component" value="Chromosome 12"/>
</dbReference>
<proteinExistence type="predicted"/>
<keyword evidence="2" id="KW-1185">Reference proteome</keyword>
<accession>A0ACC1X263</accession>
<protein>
    <submittedName>
        <fullName evidence="1">Uncharacterized protein</fullName>
    </submittedName>
</protein>
<name>A0ACC1X263_MELAZ</name>
<evidence type="ECO:0000313" key="2">
    <source>
        <dbReference type="Proteomes" id="UP001164539"/>
    </source>
</evidence>
<dbReference type="EMBL" id="CM051405">
    <property type="protein sequence ID" value="KAJ4705209.1"/>
    <property type="molecule type" value="Genomic_DNA"/>
</dbReference>